<proteinExistence type="predicted"/>
<evidence type="ECO:0000313" key="2">
    <source>
        <dbReference type="Proteomes" id="UP001165063"/>
    </source>
</evidence>
<dbReference type="AlphaFoldDB" id="A0A9W6YTX8"/>
<sequence>MPMTIIPKDKGYDVLPEKIAPTSYLEDIMDSEAAPAEQISAGFYKQVAGEELVYTYGFDEMKVVLEVKGDFTITDEVGTVTKPKRGDVYYFKKGCTITFKSEGEGAFGYFYYVGLKHKTA</sequence>
<dbReference type="Gene3D" id="2.60.120.10">
    <property type="entry name" value="Jelly Rolls"/>
    <property type="match status" value="1"/>
</dbReference>
<dbReference type="OrthoDB" id="4985585at2759"/>
<organism evidence="1 2">
    <name type="scientific">Ambrosiozyma monospora</name>
    <name type="common">Yeast</name>
    <name type="synonym">Endomycopsis monosporus</name>
    <dbReference type="NCBI Taxonomy" id="43982"/>
    <lineage>
        <taxon>Eukaryota</taxon>
        <taxon>Fungi</taxon>
        <taxon>Dikarya</taxon>
        <taxon>Ascomycota</taxon>
        <taxon>Saccharomycotina</taxon>
        <taxon>Pichiomycetes</taxon>
        <taxon>Pichiales</taxon>
        <taxon>Pichiaceae</taxon>
        <taxon>Ambrosiozyma</taxon>
    </lineage>
</organism>
<evidence type="ECO:0000313" key="1">
    <source>
        <dbReference type="EMBL" id="GMG21278.1"/>
    </source>
</evidence>
<dbReference type="PANTHER" id="PTHR36169">
    <property type="entry name" value="ETHANOLAMINE UTILIZATION PROTEIN EUTQ"/>
    <property type="match status" value="1"/>
</dbReference>
<comment type="caution">
    <text evidence="1">The sequence shown here is derived from an EMBL/GenBank/DDBJ whole genome shotgun (WGS) entry which is preliminary data.</text>
</comment>
<name>A0A9W6YTX8_AMBMO</name>
<accession>A0A9W6YTX8</accession>
<dbReference type="EMBL" id="BSXU01000615">
    <property type="protein sequence ID" value="GMG21278.1"/>
    <property type="molecule type" value="Genomic_DNA"/>
</dbReference>
<protein>
    <submittedName>
        <fullName evidence="1">Unnamed protein product</fullName>
    </submittedName>
</protein>
<reference evidence="1" key="1">
    <citation type="submission" date="2023-04" db="EMBL/GenBank/DDBJ databases">
        <title>Ambrosiozyma monospora NBRC 1965.</title>
        <authorList>
            <person name="Ichikawa N."/>
            <person name="Sato H."/>
            <person name="Tonouchi N."/>
        </authorList>
    </citation>
    <scope>NUCLEOTIDE SEQUENCE</scope>
    <source>
        <strain evidence="1">NBRC 1965</strain>
    </source>
</reference>
<dbReference type="SUPFAM" id="SSF51182">
    <property type="entry name" value="RmlC-like cupins"/>
    <property type="match status" value="1"/>
</dbReference>
<dbReference type="InterPro" id="IPR014710">
    <property type="entry name" value="RmlC-like_jellyroll"/>
</dbReference>
<dbReference type="Proteomes" id="UP001165063">
    <property type="component" value="Unassembled WGS sequence"/>
</dbReference>
<keyword evidence="2" id="KW-1185">Reference proteome</keyword>
<dbReference type="InterPro" id="IPR011051">
    <property type="entry name" value="RmlC_Cupin_sf"/>
</dbReference>
<dbReference type="InterPro" id="IPR010424">
    <property type="entry name" value="EutQ"/>
</dbReference>
<gene>
    <name evidence="1" type="ORF">Amon01_000187900</name>
</gene>
<dbReference type="PANTHER" id="PTHR36169:SF1">
    <property type="entry name" value="ACETATE KINASE EUTQ"/>
    <property type="match status" value="1"/>
</dbReference>